<keyword evidence="4" id="KW-1185">Reference proteome</keyword>
<dbReference type="Proteomes" id="UP001273505">
    <property type="component" value="Unassembled WGS sequence"/>
</dbReference>
<dbReference type="Gene3D" id="3.30.160.670">
    <property type="match status" value="1"/>
</dbReference>
<reference evidence="3 4" key="1">
    <citation type="submission" date="2023-11" db="EMBL/GenBank/DDBJ databases">
        <title>Gilvimarinus fulvus sp. nov., isolated from the surface of Kelp.</title>
        <authorList>
            <person name="Sun Y.Y."/>
            <person name="Gong Y."/>
            <person name="Du Z.J."/>
        </authorList>
    </citation>
    <scope>NUCLEOTIDE SEQUENCE [LARGE SCALE GENOMIC DNA]</scope>
    <source>
        <strain evidence="3 4">SDUM040013</strain>
    </source>
</reference>
<accession>A0ABU4RZX8</accession>
<evidence type="ECO:0000313" key="4">
    <source>
        <dbReference type="Proteomes" id="UP001273505"/>
    </source>
</evidence>
<evidence type="ECO:0000313" key="3">
    <source>
        <dbReference type="EMBL" id="MDX6850450.1"/>
    </source>
</evidence>
<dbReference type="RefSeq" id="WP_302720946.1">
    <property type="nucleotide sequence ID" value="NZ_JAULRU010000220.1"/>
</dbReference>
<dbReference type="EMBL" id="JAXAFO010000024">
    <property type="protein sequence ID" value="MDX6850450.1"/>
    <property type="molecule type" value="Genomic_DNA"/>
</dbReference>
<dbReference type="Pfam" id="PF13590">
    <property type="entry name" value="DUF4136"/>
    <property type="match status" value="1"/>
</dbReference>
<feature type="signal peptide" evidence="1">
    <location>
        <begin position="1"/>
        <end position="21"/>
    </location>
</feature>
<protein>
    <submittedName>
        <fullName evidence="3">DUF4136 domain-containing protein</fullName>
    </submittedName>
</protein>
<evidence type="ECO:0000259" key="2">
    <source>
        <dbReference type="Pfam" id="PF13590"/>
    </source>
</evidence>
<sequence length="196" mass="22016">MIFKSRAVLFVTVTLAIAVLAACQSAPKPKIESIYNKAADFSVYRTFSLTREPEMLLYDDAKPYIAVFNTAIISAMEDKGYRHIEEGGDLFVNYRAEVDNQLESFNNAIPITPNRMGYYSSWASLYGPLPQEREGGSTRITYTGALNIDVVDAKHKQAIWQGVYQQKITSDRRDDREALIKKAAEDVLATLPHANK</sequence>
<feature type="domain" description="DUF4136" evidence="2">
    <location>
        <begin position="33"/>
        <end position="192"/>
    </location>
</feature>
<comment type="caution">
    <text evidence="3">The sequence shown here is derived from an EMBL/GenBank/DDBJ whole genome shotgun (WGS) entry which is preliminary data.</text>
</comment>
<keyword evidence="1" id="KW-0732">Signal</keyword>
<dbReference type="PROSITE" id="PS51257">
    <property type="entry name" value="PROKAR_LIPOPROTEIN"/>
    <property type="match status" value="1"/>
</dbReference>
<organism evidence="3 4">
    <name type="scientific">Gilvimarinus gilvus</name>
    <dbReference type="NCBI Taxonomy" id="3058038"/>
    <lineage>
        <taxon>Bacteria</taxon>
        <taxon>Pseudomonadati</taxon>
        <taxon>Pseudomonadota</taxon>
        <taxon>Gammaproteobacteria</taxon>
        <taxon>Cellvibrionales</taxon>
        <taxon>Cellvibrionaceae</taxon>
        <taxon>Gilvimarinus</taxon>
    </lineage>
</organism>
<evidence type="ECO:0000256" key="1">
    <source>
        <dbReference type="SAM" id="SignalP"/>
    </source>
</evidence>
<feature type="chain" id="PRO_5045529452" evidence="1">
    <location>
        <begin position="22"/>
        <end position="196"/>
    </location>
</feature>
<gene>
    <name evidence="3" type="ORF">SCD92_13845</name>
</gene>
<name>A0ABU4RZX8_9GAMM</name>
<dbReference type="InterPro" id="IPR025411">
    <property type="entry name" value="DUF4136"/>
</dbReference>
<proteinExistence type="predicted"/>